<dbReference type="EMBL" id="HE650821">
    <property type="protein sequence ID" value="CCF55586.1"/>
    <property type="molecule type" value="Genomic_DNA"/>
</dbReference>
<evidence type="ECO:0000313" key="11">
    <source>
        <dbReference type="EMBL" id="CCF55586.1"/>
    </source>
</evidence>
<feature type="compositionally biased region" description="Low complexity" evidence="9">
    <location>
        <begin position="641"/>
        <end position="654"/>
    </location>
</feature>
<dbReference type="eggNOG" id="ENOG502QV6Q">
    <property type="taxonomic scope" value="Eukaryota"/>
</dbReference>
<evidence type="ECO:0000259" key="10">
    <source>
        <dbReference type="PROSITE" id="PS50048"/>
    </source>
</evidence>
<dbReference type="STRING" id="1071382.H2AMI6"/>
<organism evidence="11 12">
    <name type="scientific">Kazachstania africana (strain ATCC 22294 / BCRC 22015 / CBS 2517 / CECT 1963 / NBRC 1671 / NRRL Y-8276)</name>
    <name type="common">Yeast</name>
    <name type="synonym">Kluyveromyces africanus</name>
    <dbReference type="NCBI Taxonomy" id="1071382"/>
    <lineage>
        <taxon>Eukaryota</taxon>
        <taxon>Fungi</taxon>
        <taxon>Dikarya</taxon>
        <taxon>Ascomycota</taxon>
        <taxon>Saccharomycotina</taxon>
        <taxon>Saccharomycetes</taxon>
        <taxon>Saccharomycetales</taxon>
        <taxon>Saccharomycetaceae</taxon>
        <taxon>Kazachstania</taxon>
    </lineage>
</organism>
<evidence type="ECO:0000256" key="5">
    <source>
        <dbReference type="ARBA" id="ARBA00023125"/>
    </source>
</evidence>
<proteinExistence type="predicted"/>
<accession>H2AMI6</accession>
<dbReference type="GeneID" id="13886000"/>
<feature type="domain" description="Zn(2)-C6 fungal-type" evidence="10">
    <location>
        <begin position="15"/>
        <end position="45"/>
    </location>
</feature>
<evidence type="ECO:0000256" key="4">
    <source>
        <dbReference type="ARBA" id="ARBA00023015"/>
    </source>
</evidence>
<dbReference type="AlphaFoldDB" id="H2AMI6"/>
<name>H2AMI6_KAZAF</name>
<protein>
    <recommendedName>
        <fullName evidence="10">Zn(2)-C6 fungal-type domain-containing protein</fullName>
    </recommendedName>
</protein>
<keyword evidence="12" id="KW-1185">Reference proteome</keyword>
<evidence type="ECO:0000256" key="9">
    <source>
        <dbReference type="SAM" id="MobiDB-lite"/>
    </source>
</evidence>
<keyword evidence="8" id="KW-0175">Coiled coil</keyword>
<keyword evidence="6" id="KW-0804">Transcription</keyword>
<dbReference type="RefSeq" id="XP_003954721.1">
    <property type="nucleotide sequence ID" value="XM_003954672.1"/>
</dbReference>
<dbReference type="PANTHER" id="PTHR47782:SF10">
    <property type="entry name" value="PROTEIN SIP4"/>
    <property type="match status" value="1"/>
</dbReference>
<evidence type="ECO:0000256" key="1">
    <source>
        <dbReference type="ARBA" id="ARBA00004123"/>
    </source>
</evidence>
<sequence length="725" mass="85227">MNTSSELSKFRVSQACDRCRLKKIKCDGQKPRCSNCKKINFNCAISTKLSRRGLPKGYTQALENEVIRLQDLLKQQQQQQQNDNQQPIQSPNTFPFINDTFYIHNNYSYQNCYLGNLSYNHIFDQHSNKFESNNNADNNKNSNTANDWLVDLQLNAMINNLNLNWQFFLPQILISTFKNDITNLKIKIKFAIEKFLQESNSLVPILYPQSHWESKLFQLIDNIEFNKDPLILLSLLYIIQINWNCLNNVKLFKLTKLIIFTNDSNLNSLQVLLLSCHYFMGSPNSYESHSWSTELLNYAYSNILSMGLYINPKQLIKLSERNFIQDDSRNIVTFWSFQFLSSWYSLLNGLPKFNFLINEFQPKEIKNLKLTNLNCFQILIQLMVKNLDGIDFLNFNQNKNTTNKSKIIFLLENFRKKLMNLKLYHNLNDHQLNELIILEKNDFIEIQLTLYYLILTLLVLTSTKVTDTLDEISYEILSLYYLILMNQKNSNLIDQQPLQFNCSHFLPIDNVQIIDICLNNLINWIHSNTNSQDFWKFKKFKKFLKNWCEIWYQNNYQDPKLLKILKSFKIKLTNTKNIQSLNPSIYLEKINNFYNFKKDNNTLLRTDSNAIMDQFNIFAQTPINENLSLNSLRFLSPILANTNGTTTNNNPTQDNETEDDGYIEDNDDDDPLEIPFKKRKVSLFQNKNYQPTNKNFVDLLLLPSSYSHTNDINTGRDNTTSTTTQ</sequence>
<feature type="region of interest" description="Disordered" evidence="9">
    <location>
        <begin position="641"/>
        <end position="668"/>
    </location>
</feature>
<dbReference type="Gene3D" id="4.10.240.10">
    <property type="entry name" value="Zn(2)-C6 fungal-type DNA-binding domain"/>
    <property type="match status" value="1"/>
</dbReference>
<dbReference type="InterPro" id="IPR036864">
    <property type="entry name" value="Zn2-C6_fun-type_DNA-bd_sf"/>
</dbReference>
<reference evidence="11 12" key="1">
    <citation type="journal article" date="2011" name="Proc. Natl. Acad. Sci. U.S.A.">
        <title>Evolutionary erosion of yeast sex chromosomes by mating-type switching accidents.</title>
        <authorList>
            <person name="Gordon J.L."/>
            <person name="Armisen D."/>
            <person name="Proux-Wera E."/>
            <person name="Oheigeartaigh S.S."/>
            <person name="Byrne K.P."/>
            <person name="Wolfe K.H."/>
        </authorList>
    </citation>
    <scope>NUCLEOTIDE SEQUENCE [LARGE SCALE GENOMIC DNA]</scope>
    <source>
        <strain evidence="12">ATCC 22294 / BCRC 22015 / CBS 2517 / CECT 1963 / NBRC 1671 / NRRL Y-8276</strain>
    </source>
</reference>
<dbReference type="FunCoup" id="H2AMI6">
    <property type="interactions" value="281"/>
</dbReference>
<dbReference type="InParanoid" id="H2AMI6"/>
<keyword evidence="7" id="KW-0539">Nucleus</keyword>
<dbReference type="Proteomes" id="UP000005220">
    <property type="component" value="Chromosome 1"/>
</dbReference>
<gene>
    <name evidence="11" type="primary">KAFR0A01480</name>
    <name evidence="11" type="ORF">KAFR_0A01480</name>
</gene>
<keyword evidence="5" id="KW-0238">DNA-binding</keyword>
<dbReference type="PROSITE" id="PS50048">
    <property type="entry name" value="ZN2_CY6_FUNGAL_2"/>
    <property type="match status" value="1"/>
</dbReference>
<dbReference type="GO" id="GO:0000981">
    <property type="term" value="F:DNA-binding transcription factor activity, RNA polymerase II-specific"/>
    <property type="evidence" value="ECO:0007669"/>
    <property type="project" value="InterPro"/>
</dbReference>
<feature type="compositionally biased region" description="Acidic residues" evidence="9">
    <location>
        <begin position="655"/>
        <end position="668"/>
    </location>
</feature>
<dbReference type="SUPFAM" id="SSF57701">
    <property type="entry name" value="Zn2/Cys6 DNA-binding domain"/>
    <property type="match status" value="1"/>
</dbReference>
<dbReference type="GO" id="GO:0008270">
    <property type="term" value="F:zinc ion binding"/>
    <property type="evidence" value="ECO:0007669"/>
    <property type="project" value="InterPro"/>
</dbReference>
<dbReference type="CDD" id="cd00067">
    <property type="entry name" value="GAL4"/>
    <property type="match status" value="1"/>
</dbReference>
<evidence type="ECO:0000256" key="3">
    <source>
        <dbReference type="ARBA" id="ARBA00022833"/>
    </source>
</evidence>
<evidence type="ECO:0000256" key="7">
    <source>
        <dbReference type="ARBA" id="ARBA00023242"/>
    </source>
</evidence>
<keyword evidence="3" id="KW-0862">Zinc</keyword>
<dbReference type="GO" id="GO:0045944">
    <property type="term" value="P:positive regulation of transcription by RNA polymerase II"/>
    <property type="evidence" value="ECO:0007669"/>
    <property type="project" value="TreeGrafter"/>
</dbReference>
<dbReference type="InterPro" id="IPR001138">
    <property type="entry name" value="Zn2Cys6_DnaBD"/>
</dbReference>
<comment type="subcellular location">
    <subcellularLocation>
        <location evidence="1">Nucleus</location>
    </subcellularLocation>
</comment>
<evidence type="ECO:0000313" key="12">
    <source>
        <dbReference type="Proteomes" id="UP000005220"/>
    </source>
</evidence>
<keyword evidence="4" id="KW-0805">Transcription regulation</keyword>
<dbReference type="SMART" id="SM00066">
    <property type="entry name" value="GAL4"/>
    <property type="match status" value="1"/>
</dbReference>
<dbReference type="GO" id="GO:0043565">
    <property type="term" value="F:sequence-specific DNA binding"/>
    <property type="evidence" value="ECO:0007669"/>
    <property type="project" value="TreeGrafter"/>
</dbReference>
<dbReference type="KEGG" id="kaf:KAFR_0A01480"/>
<dbReference type="HOGENOM" id="CLU_011307_0_0_1"/>
<dbReference type="GO" id="GO:0005634">
    <property type="term" value="C:nucleus"/>
    <property type="evidence" value="ECO:0007669"/>
    <property type="project" value="UniProtKB-SubCell"/>
</dbReference>
<dbReference type="Pfam" id="PF00172">
    <property type="entry name" value="Zn_clus"/>
    <property type="match status" value="1"/>
</dbReference>
<keyword evidence="2" id="KW-0479">Metal-binding</keyword>
<evidence type="ECO:0000256" key="8">
    <source>
        <dbReference type="SAM" id="Coils"/>
    </source>
</evidence>
<dbReference type="PROSITE" id="PS00463">
    <property type="entry name" value="ZN2_CY6_FUNGAL_1"/>
    <property type="match status" value="1"/>
</dbReference>
<dbReference type="PANTHER" id="PTHR47782">
    <property type="entry name" value="ZN(II)2CYS6 TRANSCRIPTION FACTOR (EUROFUNG)-RELATED"/>
    <property type="match status" value="1"/>
</dbReference>
<evidence type="ECO:0000256" key="6">
    <source>
        <dbReference type="ARBA" id="ARBA00023163"/>
    </source>
</evidence>
<dbReference type="InterPro" id="IPR052202">
    <property type="entry name" value="Yeast_MetPath_Reg"/>
</dbReference>
<dbReference type="OrthoDB" id="4151048at2759"/>
<feature type="coiled-coil region" evidence="8">
    <location>
        <begin position="59"/>
        <end position="86"/>
    </location>
</feature>
<evidence type="ECO:0000256" key="2">
    <source>
        <dbReference type="ARBA" id="ARBA00022723"/>
    </source>
</evidence>
<dbReference type="CDD" id="cd12148">
    <property type="entry name" value="fungal_TF_MHR"/>
    <property type="match status" value="1"/>
</dbReference>